<feature type="transmembrane region" description="Helical" evidence="1">
    <location>
        <begin position="194"/>
        <end position="214"/>
    </location>
</feature>
<dbReference type="Pfam" id="PF06197">
    <property type="entry name" value="DUF998"/>
    <property type="match status" value="1"/>
</dbReference>
<feature type="transmembrane region" description="Helical" evidence="1">
    <location>
        <begin position="154"/>
        <end position="174"/>
    </location>
</feature>
<feature type="transmembrane region" description="Helical" evidence="1">
    <location>
        <begin position="126"/>
        <end position="147"/>
    </location>
</feature>
<feature type="transmembrane region" description="Helical" evidence="1">
    <location>
        <begin position="97"/>
        <end position="114"/>
    </location>
</feature>
<feature type="transmembrane region" description="Helical" evidence="1">
    <location>
        <begin position="20"/>
        <end position="40"/>
    </location>
</feature>
<gene>
    <name evidence="2" type="ORF">JI741_17465</name>
</gene>
<organism evidence="2 3">
    <name type="scientific">Chryseolinea lacunae</name>
    <dbReference type="NCBI Taxonomy" id="2801331"/>
    <lineage>
        <taxon>Bacteria</taxon>
        <taxon>Pseudomonadati</taxon>
        <taxon>Bacteroidota</taxon>
        <taxon>Cytophagia</taxon>
        <taxon>Cytophagales</taxon>
        <taxon>Fulvivirgaceae</taxon>
        <taxon>Chryseolinea</taxon>
    </lineage>
</organism>
<reference evidence="2 3" key="1">
    <citation type="submission" date="2021-01" db="EMBL/GenBank/DDBJ databases">
        <title>Chryseolinea sp. Jin1 Genome sequencing and assembly.</title>
        <authorList>
            <person name="Kim I."/>
        </authorList>
    </citation>
    <scope>NUCLEOTIDE SEQUENCE [LARGE SCALE GENOMIC DNA]</scope>
    <source>
        <strain evidence="2 3">Jin1</strain>
    </source>
</reference>
<evidence type="ECO:0000256" key="1">
    <source>
        <dbReference type="SAM" id="Phobius"/>
    </source>
</evidence>
<comment type="caution">
    <text evidence="2">The sequence shown here is derived from an EMBL/GenBank/DDBJ whole genome shotgun (WGS) entry which is preliminary data.</text>
</comment>
<keyword evidence="1" id="KW-1133">Transmembrane helix</keyword>
<dbReference type="InterPro" id="IPR009339">
    <property type="entry name" value="DUF998"/>
</dbReference>
<protein>
    <submittedName>
        <fullName evidence="2">DUF998 domain-containing protein</fullName>
    </submittedName>
</protein>
<accession>A0ABS1KUX4</accession>
<dbReference type="PROSITE" id="PS51257">
    <property type="entry name" value="PROKAR_LIPOPROTEIN"/>
    <property type="match status" value="1"/>
</dbReference>
<dbReference type="EMBL" id="JAERRB010000005">
    <property type="protein sequence ID" value="MBL0743022.1"/>
    <property type="molecule type" value="Genomic_DNA"/>
</dbReference>
<dbReference type="Proteomes" id="UP000613030">
    <property type="component" value="Unassembled WGS sequence"/>
</dbReference>
<dbReference type="RefSeq" id="WP_202011861.1">
    <property type="nucleotide sequence ID" value="NZ_JAERRB010000005.1"/>
</dbReference>
<keyword evidence="1" id="KW-0812">Transmembrane</keyword>
<feature type="transmembrane region" description="Helical" evidence="1">
    <location>
        <begin position="65"/>
        <end position="85"/>
    </location>
</feature>
<keyword evidence="3" id="KW-1185">Reference proteome</keyword>
<name>A0ABS1KUX4_9BACT</name>
<keyword evidence="1" id="KW-0472">Membrane</keyword>
<sequence length="220" mass="24390">MKTSALIPTDHSNPVFEKILLTCGILSSCWYVAINIYVPLRYKGYSLSSLTISELSALGSPTRTLWLLAVIPYLILFAAFGWGLLKTSQQKSPLRKIGALILAYCFFNGYWPPMHARGEEPTLTDTLHIVWAAVTVILMLVIMALGAKAFGKAFRWYTILSILFLIVFGALTSLEAPNIPVNKPTPMIGVWERINIGIYLCWIAALSAGALRTVKRPSRD</sequence>
<evidence type="ECO:0000313" key="3">
    <source>
        <dbReference type="Proteomes" id="UP000613030"/>
    </source>
</evidence>
<proteinExistence type="predicted"/>
<evidence type="ECO:0000313" key="2">
    <source>
        <dbReference type="EMBL" id="MBL0743022.1"/>
    </source>
</evidence>